<dbReference type="PANTHER" id="PTHR47691">
    <property type="entry name" value="REGULATOR-RELATED"/>
    <property type="match status" value="1"/>
</dbReference>
<gene>
    <name evidence="2" type="ORF">ACFSJD_44195</name>
</gene>
<evidence type="ECO:0000313" key="3">
    <source>
        <dbReference type="Proteomes" id="UP001597114"/>
    </source>
</evidence>
<dbReference type="PRINTS" id="PR00364">
    <property type="entry name" value="DISEASERSIST"/>
</dbReference>
<keyword evidence="2" id="KW-0067">ATP-binding</keyword>
<organism evidence="2 3">
    <name type="scientific">Pseudonocardia yunnanensis</name>
    <dbReference type="NCBI Taxonomy" id="58107"/>
    <lineage>
        <taxon>Bacteria</taxon>
        <taxon>Bacillati</taxon>
        <taxon>Actinomycetota</taxon>
        <taxon>Actinomycetes</taxon>
        <taxon>Pseudonocardiales</taxon>
        <taxon>Pseudonocardiaceae</taxon>
        <taxon>Pseudonocardia</taxon>
    </lineage>
</organism>
<dbReference type="InterPro" id="IPR027417">
    <property type="entry name" value="P-loop_NTPase"/>
</dbReference>
<dbReference type="Proteomes" id="UP001597114">
    <property type="component" value="Unassembled WGS sequence"/>
</dbReference>
<name>A0ABW4FAN3_9PSEU</name>
<comment type="caution">
    <text evidence="2">The sequence shown here is derived from an EMBL/GenBank/DDBJ whole genome shotgun (WGS) entry which is preliminary data.</text>
</comment>
<feature type="domain" description="DUF4062" evidence="1">
    <location>
        <begin position="23"/>
        <end position="102"/>
    </location>
</feature>
<dbReference type="EMBL" id="JBHUCO010000086">
    <property type="protein sequence ID" value="MFD1524548.1"/>
    <property type="molecule type" value="Genomic_DNA"/>
</dbReference>
<keyword evidence="3" id="KW-1185">Reference proteome</keyword>
<dbReference type="GO" id="GO:0005524">
    <property type="term" value="F:ATP binding"/>
    <property type="evidence" value="ECO:0007669"/>
    <property type="project" value="UniProtKB-KW"/>
</dbReference>
<proteinExistence type="predicted"/>
<dbReference type="Pfam" id="PF13271">
    <property type="entry name" value="DUF4062"/>
    <property type="match status" value="1"/>
</dbReference>
<dbReference type="SUPFAM" id="SSF52540">
    <property type="entry name" value="P-loop containing nucleoside triphosphate hydrolases"/>
    <property type="match status" value="1"/>
</dbReference>
<evidence type="ECO:0000259" key="1">
    <source>
        <dbReference type="Pfam" id="PF13271"/>
    </source>
</evidence>
<accession>A0ABW4FAN3</accession>
<dbReference type="Gene3D" id="1.25.40.10">
    <property type="entry name" value="Tetratricopeptide repeat domain"/>
    <property type="match status" value="1"/>
</dbReference>
<dbReference type="Gene3D" id="3.40.50.300">
    <property type="entry name" value="P-loop containing nucleotide triphosphate hydrolases"/>
    <property type="match status" value="1"/>
</dbReference>
<keyword evidence="2" id="KW-0547">Nucleotide-binding</keyword>
<evidence type="ECO:0000313" key="2">
    <source>
        <dbReference type="EMBL" id="MFD1524548.1"/>
    </source>
</evidence>
<protein>
    <submittedName>
        <fullName evidence="2">ATP-binding protein</fullName>
    </submittedName>
</protein>
<dbReference type="PANTHER" id="PTHR47691:SF3">
    <property type="entry name" value="HTH-TYPE TRANSCRIPTIONAL REGULATOR RV0890C-RELATED"/>
    <property type="match status" value="1"/>
</dbReference>
<sequence length="872" mass="93878">MGQSGHEGLPGGGVIRTPDRRLRVFVSSTLGELADERQAVSRAISALRLTPVTFEAGARPYPPRDLYQAYLAQSDVFVGLYGQQYGWIGPGMEVSGLEDEFELSRSLPRLLYVKAPAPDRDPRLTELLARITEDGTASYRHFRTPAELGRLVRDDLAMLLSERFAAARSSATAMALPRGPRPLPVDVTSLVGREQSIEEVADLAGRPDVRLVTLTGLGGIGKTRLAVAVGERLVDRFEAGTAFVPLAAITQPELVLTAVARAVGAELAGTGSPLETLVEYFDDGRWLLILDNLEQVVDAACDVDALLTRCRGVVILATSRTELGLRAELVYPVQPLQLPADPAGVPVAELAASPAVALFVDRARAVRPGFALTASNAAAVAEICRRLEGLPLAIELAAARTRLLDPDALLGRLARSLDALGVGAVDMPERQRTLRATVEWSVGLLEDAERSLLEVAAVFVDGWTVEAAAQVAVLDEDQALERSEALARHSLIHLAPAGDGPRPRMLETIHAFVAEQLAARPDAAEIRSRHAGYYRALAEQADRQLRGAGLRGGFERLDVEEGNLAAAVRWYLDHDTGPLPHMFRVLWLFWFLRDHLGEAHSWVDQLLPTADSFDLQAQVELASTAAATGVEVGDDEAALAARERLAPLLDGIGDPYLRAVSQLVMAWTSGVVGDFDGALQGALVSLKQLRGQDEPFWTALAACTAGFVEVTVGRHDDALSHLTEMRDLAERLDNPWLAAVSRVYLGTMAVAQGRPEEARAQMDEALELSLVAHSTRGLTLCLAAFARLAFVEGDPERAALLAGAVEGLRRRVGLRTLPLPLLRQDEAELVAQVRQALGADRFNPPYDAGSRLSQQEAVAAVRDWHSAGTAAP</sequence>
<dbReference type="RefSeq" id="WP_344730679.1">
    <property type="nucleotide sequence ID" value="NZ_BAAAUS010000070.1"/>
</dbReference>
<reference evidence="3" key="1">
    <citation type="journal article" date="2019" name="Int. J. Syst. Evol. Microbiol.">
        <title>The Global Catalogue of Microorganisms (GCM) 10K type strain sequencing project: providing services to taxonomists for standard genome sequencing and annotation.</title>
        <authorList>
            <consortium name="The Broad Institute Genomics Platform"/>
            <consortium name="The Broad Institute Genome Sequencing Center for Infectious Disease"/>
            <person name="Wu L."/>
            <person name="Ma J."/>
        </authorList>
    </citation>
    <scope>NUCLEOTIDE SEQUENCE [LARGE SCALE GENOMIC DNA]</scope>
    <source>
        <strain evidence="3">CCM 7043</strain>
    </source>
</reference>
<dbReference type="SUPFAM" id="SSF48452">
    <property type="entry name" value="TPR-like"/>
    <property type="match status" value="1"/>
</dbReference>
<dbReference type="InterPro" id="IPR011990">
    <property type="entry name" value="TPR-like_helical_dom_sf"/>
</dbReference>
<dbReference type="InterPro" id="IPR025139">
    <property type="entry name" value="DUF4062"/>
</dbReference>